<dbReference type="Proteomes" id="UP000320496">
    <property type="component" value="Chromosome"/>
</dbReference>
<dbReference type="EMBL" id="CP036275">
    <property type="protein sequence ID" value="QDU39578.1"/>
    <property type="molecule type" value="Genomic_DNA"/>
</dbReference>
<keyword evidence="2" id="KW-1185">Reference proteome</keyword>
<dbReference type="KEGG" id="mri:Mal4_39230"/>
<evidence type="ECO:0000313" key="1">
    <source>
        <dbReference type="EMBL" id="QDU39578.1"/>
    </source>
</evidence>
<evidence type="ECO:0000313" key="2">
    <source>
        <dbReference type="Proteomes" id="UP000320496"/>
    </source>
</evidence>
<sequence length="49" mass="5595">MHDLTVIIEAEQQGVVLSERIHARKLACGREKLQRNERSAMKSGEETVF</sequence>
<protein>
    <submittedName>
        <fullName evidence="1">Uncharacterized protein</fullName>
    </submittedName>
</protein>
<accession>A0A517ZAU0</accession>
<proteinExistence type="predicted"/>
<organism evidence="1 2">
    <name type="scientific">Maioricimonas rarisocia</name>
    <dbReference type="NCBI Taxonomy" id="2528026"/>
    <lineage>
        <taxon>Bacteria</taxon>
        <taxon>Pseudomonadati</taxon>
        <taxon>Planctomycetota</taxon>
        <taxon>Planctomycetia</taxon>
        <taxon>Planctomycetales</taxon>
        <taxon>Planctomycetaceae</taxon>
        <taxon>Maioricimonas</taxon>
    </lineage>
</organism>
<name>A0A517ZAU0_9PLAN</name>
<reference evidence="1 2" key="1">
    <citation type="submission" date="2019-02" db="EMBL/GenBank/DDBJ databases">
        <title>Deep-cultivation of Planctomycetes and their phenomic and genomic characterization uncovers novel biology.</title>
        <authorList>
            <person name="Wiegand S."/>
            <person name="Jogler M."/>
            <person name="Boedeker C."/>
            <person name="Pinto D."/>
            <person name="Vollmers J."/>
            <person name="Rivas-Marin E."/>
            <person name="Kohn T."/>
            <person name="Peeters S.H."/>
            <person name="Heuer A."/>
            <person name="Rast P."/>
            <person name="Oberbeckmann S."/>
            <person name="Bunk B."/>
            <person name="Jeske O."/>
            <person name="Meyerdierks A."/>
            <person name="Storesund J.E."/>
            <person name="Kallscheuer N."/>
            <person name="Luecker S."/>
            <person name="Lage O.M."/>
            <person name="Pohl T."/>
            <person name="Merkel B.J."/>
            <person name="Hornburger P."/>
            <person name="Mueller R.-W."/>
            <person name="Bruemmer F."/>
            <person name="Labrenz M."/>
            <person name="Spormann A.M."/>
            <person name="Op den Camp H."/>
            <person name="Overmann J."/>
            <person name="Amann R."/>
            <person name="Jetten M.S.M."/>
            <person name="Mascher T."/>
            <person name="Medema M.H."/>
            <person name="Devos D.P."/>
            <person name="Kaster A.-K."/>
            <person name="Ovreas L."/>
            <person name="Rohde M."/>
            <person name="Galperin M.Y."/>
            <person name="Jogler C."/>
        </authorList>
    </citation>
    <scope>NUCLEOTIDE SEQUENCE [LARGE SCALE GENOMIC DNA]</scope>
    <source>
        <strain evidence="1 2">Mal4</strain>
    </source>
</reference>
<gene>
    <name evidence="1" type="ORF">Mal4_39230</name>
</gene>
<dbReference type="AlphaFoldDB" id="A0A517ZAU0"/>